<name>A0A090I8L8_9GAMM</name>
<proteinExistence type="predicted"/>
<evidence type="ECO:0000313" key="1">
    <source>
        <dbReference type="EMBL" id="CED57986.1"/>
    </source>
</evidence>
<dbReference type="KEGG" id="awd:AWOD_p920_63"/>
<accession>A0A090I8L8</accession>
<gene>
    <name evidence="1" type="ORF">AWOD_p920_63</name>
</gene>
<organism evidence="1 2">
    <name type="scientific">Aliivibrio wodanis</name>
    <dbReference type="NCBI Taxonomy" id="80852"/>
    <lineage>
        <taxon>Bacteria</taxon>
        <taxon>Pseudomonadati</taxon>
        <taxon>Pseudomonadota</taxon>
        <taxon>Gammaproteobacteria</taxon>
        <taxon>Vibrionales</taxon>
        <taxon>Vibrionaceae</taxon>
        <taxon>Aliivibrio</taxon>
    </lineage>
</organism>
<reference evidence="2" key="1">
    <citation type="submission" date="2014-09" db="EMBL/GenBank/DDBJ databases">
        <authorList>
            <person name="Hjerde E."/>
        </authorList>
    </citation>
    <scope>NUCLEOTIDE SEQUENCE [LARGE SCALE GENOMIC DNA]</scope>
    <source>
        <strain evidence="2">06/09/139</strain>
        <plasmid evidence="2">pAWOD920</plasmid>
    </source>
</reference>
<dbReference type="GeneID" id="28543633"/>
<dbReference type="EMBL" id="LN554848">
    <property type="protein sequence ID" value="CED57986.1"/>
    <property type="molecule type" value="Genomic_DNA"/>
</dbReference>
<protein>
    <submittedName>
        <fullName evidence="1">Putative bacteriocin</fullName>
    </submittedName>
</protein>
<dbReference type="Proteomes" id="UP000032427">
    <property type="component" value="Plasmid pAWOD920"/>
</dbReference>
<dbReference type="PATRIC" id="fig|80852.17.peg.4227"/>
<dbReference type="OrthoDB" id="9928100at2"/>
<dbReference type="HOGENOM" id="CLU_2140583_0_0_6"/>
<keyword evidence="1" id="KW-0614">Plasmid</keyword>
<keyword evidence="2" id="KW-1185">Reference proteome</keyword>
<geneLocation type="plasmid" evidence="1 2">
    <name>pAWOD920</name>
</geneLocation>
<sequence>MFCLTESEILMVDGGGEGSGAPAGYGGGSYSGSNGSSNYPSYNNGGRHSNSDLTNNPSVACLTSAINDGLAAANVSLGSRSSPASAATAGVMTSFGSMYSGGCFSMGPGGHN</sequence>
<dbReference type="AlphaFoldDB" id="A0A090I8L8"/>
<evidence type="ECO:0000313" key="2">
    <source>
        <dbReference type="Proteomes" id="UP000032427"/>
    </source>
</evidence>